<proteinExistence type="predicted"/>
<reference evidence="2 3" key="1">
    <citation type="submission" date="2019-03" db="EMBL/GenBank/DDBJ databases">
        <authorList>
            <consortium name="Pathogen Informatics"/>
        </authorList>
    </citation>
    <scope>NUCLEOTIDE SEQUENCE [LARGE SCALE GENOMIC DNA]</scope>
    <source>
        <strain evidence="2 3">NCTC12993</strain>
    </source>
</reference>
<dbReference type="PANTHER" id="PTHR37461:SF1">
    <property type="entry name" value="ANTI-SIGMA-K FACTOR RSKA"/>
    <property type="match status" value="1"/>
</dbReference>
<dbReference type="GO" id="GO:0016989">
    <property type="term" value="F:sigma factor antagonist activity"/>
    <property type="evidence" value="ECO:0007669"/>
    <property type="project" value="TreeGrafter"/>
</dbReference>
<accession>A0A485CQC1</accession>
<organism evidence="2 3">
    <name type="scientific">Kluyvera cryocrescens</name>
    <name type="common">Kluyvera citrophila</name>
    <dbReference type="NCBI Taxonomy" id="580"/>
    <lineage>
        <taxon>Bacteria</taxon>
        <taxon>Pseudomonadati</taxon>
        <taxon>Pseudomonadota</taxon>
        <taxon>Gammaproteobacteria</taxon>
        <taxon>Enterobacterales</taxon>
        <taxon>Enterobacteriaceae</taxon>
        <taxon>Kluyvera</taxon>
    </lineage>
</organism>
<evidence type="ECO:0000313" key="2">
    <source>
        <dbReference type="EMBL" id="VFS86946.1"/>
    </source>
</evidence>
<dbReference type="Pfam" id="PF10099">
    <property type="entry name" value="RskA_C"/>
    <property type="match status" value="1"/>
</dbReference>
<dbReference type="EMBL" id="CAADJD010000028">
    <property type="protein sequence ID" value="VFS86946.1"/>
    <property type="molecule type" value="Genomic_DNA"/>
</dbReference>
<evidence type="ECO:0000313" key="3">
    <source>
        <dbReference type="Proteomes" id="UP000401081"/>
    </source>
</evidence>
<dbReference type="PANTHER" id="PTHR37461">
    <property type="entry name" value="ANTI-SIGMA-K FACTOR RSKA"/>
    <property type="match status" value="1"/>
</dbReference>
<gene>
    <name evidence="2" type="ORF">NCTC12993_06821</name>
</gene>
<keyword evidence="3" id="KW-1185">Reference proteome</keyword>
<name>A0A485CQC1_KLUCR</name>
<dbReference type="RefSeq" id="WP_061283629.1">
    <property type="nucleotide sequence ID" value="NZ_BCTM01000020.1"/>
</dbReference>
<feature type="domain" description="Anti-sigma K factor RskA C-terminal" evidence="1">
    <location>
        <begin position="91"/>
        <end position="212"/>
    </location>
</feature>
<sequence>MNTQEQDAILAAEYVLGLLDTPTRRQLDKRLNDDEAFAKQVLHWQKAFSGMDALTPESAPSAEVWQRIARKVNHETHTPTPLRPAAWLGWSLAAALAAVLIFNMVTQPAPSPALQPIAILNGTQSDAQFVVSVDKSARTLQVSALNVALPQEKNLQLWLIKGREPPQAIGLITQPGHNEFRLAGDTLDNQTTLAVSLEPVGGSKLIGPSGPIVFVGKVRLSG</sequence>
<evidence type="ECO:0000259" key="1">
    <source>
        <dbReference type="Pfam" id="PF10099"/>
    </source>
</evidence>
<protein>
    <submittedName>
        <fullName evidence="2">Putative anti-sigmaE protein</fullName>
    </submittedName>
</protein>
<dbReference type="Proteomes" id="UP000401081">
    <property type="component" value="Unassembled WGS sequence"/>
</dbReference>
<dbReference type="AlphaFoldDB" id="A0A485CQC1"/>
<dbReference type="GO" id="GO:0005886">
    <property type="term" value="C:plasma membrane"/>
    <property type="evidence" value="ECO:0007669"/>
    <property type="project" value="InterPro"/>
</dbReference>
<dbReference type="InterPro" id="IPR018764">
    <property type="entry name" value="RskA_C"/>
</dbReference>
<dbReference type="InterPro" id="IPR051474">
    <property type="entry name" value="Anti-sigma-K/W_factor"/>
</dbReference>
<dbReference type="GO" id="GO:0006417">
    <property type="term" value="P:regulation of translation"/>
    <property type="evidence" value="ECO:0007669"/>
    <property type="project" value="TreeGrafter"/>
</dbReference>